<dbReference type="InterPro" id="IPR029033">
    <property type="entry name" value="His_PPase_superfam"/>
</dbReference>
<evidence type="ECO:0000313" key="3">
    <source>
        <dbReference type="Proteomes" id="UP000295444"/>
    </source>
</evidence>
<dbReference type="RefSeq" id="WP_133851003.1">
    <property type="nucleotide sequence ID" value="NZ_SNXZ01000003.1"/>
</dbReference>
<dbReference type="Proteomes" id="UP000295444">
    <property type="component" value="Unassembled WGS sequence"/>
</dbReference>
<dbReference type="SUPFAM" id="SSF53254">
    <property type="entry name" value="Phosphoglycerate mutase-like"/>
    <property type="match status" value="1"/>
</dbReference>
<dbReference type="Gene3D" id="3.40.50.1240">
    <property type="entry name" value="Phosphoglycerate mutase-like"/>
    <property type="match status" value="1"/>
</dbReference>
<dbReference type="OrthoDB" id="280692at2"/>
<dbReference type="AlphaFoldDB" id="A0A4R6SD65"/>
<sequence length="214" mass="22650">MGAVHLVRHGQASFGAEDYDVLSPTGERQAAAVGDELRRREVTPVSVWSGNLRRQQVTAKLALPDADVQVDPRWNEYDHLALVSHLAADARVSSPREFQAALDRVLHAWIVDGADAGAAGTFAAFADTAVAALDELVAGLGKGETAVVFTSGGVIASICARLLELPPRGFLAVNRVVANASITTLVTGRSGTSLVSFNEHGHFDGPARDLLTYR</sequence>
<keyword evidence="3" id="KW-1185">Reference proteome</keyword>
<comment type="caution">
    <text evidence="2">The sequence shown here is derived from an EMBL/GenBank/DDBJ whole genome shotgun (WGS) entry which is preliminary data.</text>
</comment>
<protein>
    <submittedName>
        <fullName evidence="2">Broad specificity phosphatase PhoE</fullName>
    </submittedName>
</protein>
<dbReference type="PANTHER" id="PTHR20935">
    <property type="entry name" value="PHOSPHOGLYCERATE MUTASE-RELATED"/>
    <property type="match status" value="1"/>
</dbReference>
<organism evidence="2 3">
    <name type="scientific">Labedaea rhizosphaerae</name>
    <dbReference type="NCBI Taxonomy" id="598644"/>
    <lineage>
        <taxon>Bacteria</taxon>
        <taxon>Bacillati</taxon>
        <taxon>Actinomycetota</taxon>
        <taxon>Actinomycetes</taxon>
        <taxon>Pseudonocardiales</taxon>
        <taxon>Pseudonocardiaceae</taxon>
        <taxon>Labedaea</taxon>
    </lineage>
</organism>
<dbReference type="SMART" id="SM00855">
    <property type="entry name" value="PGAM"/>
    <property type="match status" value="1"/>
</dbReference>
<proteinExistence type="predicted"/>
<keyword evidence="1" id="KW-0378">Hydrolase</keyword>
<reference evidence="2 3" key="1">
    <citation type="submission" date="2019-03" db="EMBL/GenBank/DDBJ databases">
        <title>Genomic Encyclopedia of Type Strains, Phase IV (KMG-IV): sequencing the most valuable type-strain genomes for metagenomic binning, comparative biology and taxonomic classification.</title>
        <authorList>
            <person name="Goeker M."/>
        </authorList>
    </citation>
    <scope>NUCLEOTIDE SEQUENCE [LARGE SCALE GENOMIC DNA]</scope>
    <source>
        <strain evidence="2 3">DSM 45361</strain>
    </source>
</reference>
<dbReference type="Pfam" id="PF00300">
    <property type="entry name" value="His_Phos_1"/>
    <property type="match status" value="1"/>
</dbReference>
<gene>
    <name evidence="2" type="ORF">EV186_103839</name>
</gene>
<name>A0A4R6SD65_LABRH</name>
<evidence type="ECO:0000256" key="1">
    <source>
        <dbReference type="ARBA" id="ARBA00022801"/>
    </source>
</evidence>
<dbReference type="CDD" id="cd07067">
    <property type="entry name" value="HP_PGM_like"/>
    <property type="match status" value="1"/>
</dbReference>
<evidence type="ECO:0000313" key="2">
    <source>
        <dbReference type="EMBL" id="TDP97862.1"/>
    </source>
</evidence>
<dbReference type="GO" id="GO:0016787">
    <property type="term" value="F:hydrolase activity"/>
    <property type="evidence" value="ECO:0007669"/>
    <property type="project" value="UniProtKB-KW"/>
</dbReference>
<dbReference type="InterPro" id="IPR051021">
    <property type="entry name" value="Mito_Ser/Thr_phosphatase"/>
</dbReference>
<dbReference type="InterPro" id="IPR013078">
    <property type="entry name" value="His_Pase_superF_clade-1"/>
</dbReference>
<dbReference type="EMBL" id="SNXZ01000003">
    <property type="protein sequence ID" value="TDP97862.1"/>
    <property type="molecule type" value="Genomic_DNA"/>
</dbReference>
<dbReference type="PANTHER" id="PTHR20935:SF0">
    <property type="entry name" value="SERINE_THREONINE-PROTEIN PHOSPHATASE PGAM5, MITOCHONDRIAL"/>
    <property type="match status" value="1"/>
</dbReference>
<accession>A0A4R6SD65</accession>